<evidence type="ECO:0000313" key="3">
    <source>
        <dbReference type="Proteomes" id="UP001064489"/>
    </source>
</evidence>
<feature type="region of interest" description="Disordered" evidence="1">
    <location>
        <begin position="87"/>
        <end position="129"/>
    </location>
</feature>
<proteinExistence type="predicted"/>
<accession>A0AAD5IAG3</accession>
<sequence length="129" mass="13542">MLTGLSTQSQFSLVGMRSGVRERSSKNRGVLSFCHVSSDSPSSCTSCFSPLSTVSPTANVGLSLGFGRPTNTPPLTLAKPRTSLLAKLSTPPTAHSPLSEMTAKASRVQSIPGKIQRHVPTTSSMKPVD</sequence>
<evidence type="ECO:0000256" key="1">
    <source>
        <dbReference type="SAM" id="MobiDB-lite"/>
    </source>
</evidence>
<dbReference type="Proteomes" id="UP001064489">
    <property type="component" value="Chromosome 12"/>
</dbReference>
<dbReference type="EMBL" id="JAJSOW010000107">
    <property type="protein sequence ID" value="KAI9157385.1"/>
    <property type="molecule type" value="Genomic_DNA"/>
</dbReference>
<keyword evidence="3" id="KW-1185">Reference proteome</keyword>
<gene>
    <name evidence="2" type="ORF">LWI28_021687</name>
</gene>
<name>A0AAD5IAG3_ACENE</name>
<organism evidence="2 3">
    <name type="scientific">Acer negundo</name>
    <name type="common">Box elder</name>
    <dbReference type="NCBI Taxonomy" id="4023"/>
    <lineage>
        <taxon>Eukaryota</taxon>
        <taxon>Viridiplantae</taxon>
        <taxon>Streptophyta</taxon>
        <taxon>Embryophyta</taxon>
        <taxon>Tracheophyta</taxon>
        <taxon>Spermatophyta</taxon>
        <taxon>Magnoliopsida</taxon>
        <taxon>eudicotyledons</taxon>
        <taxon>Gunneridae</taxon>
        <taxon>Pentapetalae</taxon>
        <taxon>rosids</taxon>
        <taxon>malvids</taxon>
        <taxon>Sapindales</taxon>
        <taxon>Sapindaceae</taxon>
        <taxon>Hippocastanoideae</taxon>
        <taxon>Acereae</taxon>
        <taxon>Acer</taxon>
    </lineage>
</organism>
<evidence type="ECO:0000313" key="2">
    <source>
        <dbReference type="EMBL" id="KAI9157385.1"/>
    </source>
</evidence>
<protein>
    <submittedName>
        <fullName evidence="2">Uncharacterized protein</fullName>
    </submittedName>
</protein>
<dbReference type="AlphaFoldDB" id="A0AAD5IAG3"/>
<reference evidence="2" key="1">
    <citation type="journal article" date="2022" name="Plant J.">
        <title>Strategies of tolerance reflected in two North American maple genomes.</title>
        <authorList>
            <person name="McEvoy S.L."/>
            <person name="Sezen U.U."/>
            <person name="Trouern-Trend A."/>
            <person name="McMahon S.M."/>
            <person name="Schaberg P.G."/>
            <person name="Yang J."/>
            <person name="Wegrzyn J.L."/>
            <person name="Swenson N.G."/>
        </authorList>
    </citation>
    <scope>NUCLEOTIDE SEQUENCE</scope>
    <source>
        <strain evidence="2">91603</strain>
    </source>
</reference>
<feature type="compositionally biased region" description="Polar residues" evidence="1">
    <location>
        <begin position="119"/>
        <end position="129"/>
    </location>
</feature>
<reference evidence="2" key="2">
    <citation type="submission" date="2023-02" db="EMBL/GenBank/DDBJ databases">
        <authorList>
            <person name="Swenson N.G."/>
            <person name="Wegrzyn J.L."/>
            <person name="Mcevoy S.L."/>
        </authorList>
    </citation>
    <scope>NUCLEOTIDE SEQUENCE</scope>
    <source>
        <strain evidence="2">91603</strain>
        <tissue evidence="2">Leaf</tissue>
    </source>
</reference>
<comment type="caution">
    <text evidence="2">The sequence shown here is derived from an EMBL/GenBank/DDBJ whole genome shotgun (WGS) entry which is preliminary data.</text>
</comment>